<dbReference type="PANTHER" id="PTHR39166:SF1">
    <property type="entry name" value="BLL1166 PROTEIN"/>
    <property type="match status" value="1"/>
</dbReference>
<evidence type="ECO:0000313" key="2">
    <source>
        <dbReference type="Proteomes" id="UP000252415"/>
    </source>
</evidence>
<protein>
    <recommendedName>
        <fullName evidence="3">Nucleotidyltransferase-like protein</fullName>
    </recommendedName>
</protein>
<accession>A0A368W7K1</accession>
<organism evidence="1 2">
    <name type="scientific">Paenibacillus prosopidis</name>
    <dbReference type="NCBI Taxonomy" id="630520"/>
    <lineage>
        <taxon>Bacteria</taxon>
        <taxon>Bacillati</taxon>
        <taxon>Bacillota</taxon>
        <taxon>Bacilli</taxon>
        <taxon>Bacillales</taxon>
        <taxon>Paenibacillaceae</taxon>
        <taxon>Paenibacillus</taxon>
    </lineage>
</organism>
<keyword evidence="2" id="KW-1185">Reference proteome</keyword>
<dbReference type="RefSeq" id="WP_181873365.1">
    <property type="nucleotide sequence ID" value="NZ_QPJD01000003.1"/>
</dbReference>
<dbReference type="InterPro" id="IPR009267">
    <property type="entry name" value="NTP_transf_6"/>
</dbReference>
<dbReference type="Pfam" id="PF06042">
    <property type="entry name" value="NTP_transf_6"/>
    <property type="match status" value="1"/>
</dbReference>
<name>A0A368W7K1_9BACL</name>
<sequence>MKIKNKEDIIQLVSEDEWMMDVLKTAKSIQLPNWWVCAGFVRSKIWDVLHGFGDRTPLPDVDVIYFDESNLDEAEEKKWEEKLRSMNPHIPWSVKNEARMHLAGKIPPYSSSVDAISKFPETATALGLSLDEQNNIVLAAPCGIEDVINMEVKPTPFFKETKELARIYEERVIRKNWKQTWSKIKFFPIRQTVQITPKKPAEI</sequence>
<dbReference type="Proteomes" id="UP000252415">
    <property type="component" value="Unassembled WGS sequence"/>
</dbReference>
<gene>
    <name evidence="1" type="ORF">DFP97_10384</name>
</gene>
<evidence type="ECO:0008006" key="3">
    <source>
        <dbReference type="Google" id="ProtNLM"/>
    </source>
</evidence>
<proteinExistence type="predicted"/>
<evidence type="ECO:0000313" key="1">
    <source>
        <dbReference type="EMBL" id="RCW50067.1"/>
    </source>
</evidence>
<dbReference type="AlphaFoldDB" id="A0A368W7K1"/>
<comment type="caution">
    <text evidence="1">The sequence shown here is derived from an EMBL/GenBank/DDBJ whole genome shotgun (WGS) entry which is preliminary data.</text>
</comment>
<dbReference type="PANTHER" id="PTHR39166">
    <property type="entry name" value="BLL1166 PROTEIN"/>
    <property type="match status" value="1"/>
</dbReference>
<dbReference type="EMBL" id="QPJD01000003">
    <property type="protein sequence ID" value="RCW50067.1"/>
    <property type="molecule type" value="Genomic_DNA"/>
</dbReference>
<reference evidence="1 2" key="1">
    <citation type="submission" date="2018-07" db="EMBL/GenBank/DDBJ databases">
        <title>Genomic Encyclopedia of Type Strains, Phase III (KMG-III): the genomes of soil and plant-associated and newly described type strains.</title>
        <authorList>
            <person name="Whitman W."/>
        </authorList>
    </citation>
    <scope>NUCLEOTIDE SEQUENCE [LARGE SCALE GENOMIC DNA]</scope>
    <source>
        <strain evidence="1 2">CECT 7506</strain>
    </source>
</reference>